<gene>
    <name evidence="6" type="ORF">A2438_07910</name>
</gene>
<dbReference type="SUPFAM" id="SSF53448">
    <property type="entry name" value="Nucleotide-diphospho-sugar transferases"/>
    <property type="match status" value="1"/>
</dbReference>
<name>A0A1F4U3L5_UNCSA</name>
<protein>
    <recommendedName>
        <fullName evidence="5">Glycosyltransferase 2-like domain-containing protein</fullName>
    </recommendedName>
</protein>
<evidence type="ECO:0000256" key="3">
    <source>
        <dbReference type="ARBA" id="ARBA00022676"/>
    </source>
</evidence>
<evidence type="ECO:0000313" key="7">
    <source>
        <dbReference type="Proteomes" id="UP000179242"/>
    </source>
</evidence>
<dbReference type="Pfam" id="PF00535">
    <property type="entry name" value="Glycos_transf_2"/>
    <property type="match status" value="1"/>
</dbReference>
<organism evidence="6 7">
    <name type="scientific">candidate division WOR-1 bacterium RIFOXYC2_FULL_46_14</name>
    <dbReference type="NCBI Taxonomy" id="1802587"/>
    <lineage>
        <taxon>Bacteria</taxon>
        <taxon>Bacillati</taxon>
        <taxon>Saganbacteria</taxon>
    </lineage>
</organism>
<sequence length="303" mass="34995">MIKEAVWRISFIIASIDRDQELQKCISSIEKAHEHQQDIPIEILVVIQKTKQKKNIGLNYPAITRFYYIDKVGLSAARNFAIAKSTGDYLVFIDDDAFVKEDFIAVLLKNTMTHNKVGAFCGRLIDPIRNVPFSRLFCNTNVKSLTRIDFQNFMGSAHVLSRKVIEKIGYYDEDFGVGAKYFGSEESDIFFRLIMAKEQVLYLPDLVFFHPIPTTPSDYVYKYAYAVGAVLAKSCNNDKANFITYSYLVLQIMTRALIRVVQKILFKGRYIEMNKKYHYDLVIKGTFDGMRDYKKNEHGFVRA</sequence>
<keyword evidence="3" id="KW-0328">Glycosyltransferase</keyword>
<dbReference type="EMBL" id="MEUJ01000008">
    <property type="protein sequence ID" value="OGC39469.1"/>
    <property type="molecule type" value="Genomic_DNA"/>
</dbReference>
<evidence type="ECO:0000256" key="2">
    <source>
        <dbReference type="ARBA" id="ARBA00006739"/>
    </source>
</evidence>
<dbReference type="InterPro" id="IPR029044">
    <property type="entry name" value="Nucleotide-diphossugar_trans"/>
</dbReference>
<comment type="similarity">
    <text evidence="2">Belongs to the glycosyltransferase 2 family.</text>
</comment>
<dbReference type="InterPro" id="IPR001173">
    <property type="entry name" value="Glyco_trans_2-like"/>
</dbReference>
<evidence type="ECO:0000259" key="5">
    <source>
        <dbReference type="Pfam" id="PF00535"/>
    </source>
</evidence>
<proteinExistence type="inferred from homology"/>
<dbReference type="GO" id="GO:0016757">
    <property type="term" value="F:glycosyltransferase activity"/>
    <property type="evidence" value="ECO:0007669"/>
    <property type="project" value="UniProtKB-KW"/>
</dbReference>
<feature type="domain" description="Glycosyltransferase 2-like" evidence="5">
    <location>
        <begin position="10"/>
        <end position="168"/>
    </location>
</feature>
<keyword evidence="4" id="KW-0808">Transferase</keyword>
<evidence type="ECO:0000256" key="1">
    <source>
        <dbReference type="ARBA" id="ARBA00004776"/>
    </source>
</evidence>
<evidence type="ECO:0000256" key="4">
    <source>
        <dbReference type="ARBA" id="ARBA00022679"/>
    </source>
</evidence>
<dbReference type="Gene3D" id="3.90.550.10">
    <property type="entry name" value="Spore Coat Polysaccharide Biosynthesis Protein SpsA, Chain A"/>
    <property type="match status" value="1"/>
</dbReference>
<dbReference type="PANTHER" id="PTHR43179">
    <property type="entry name" value="RHAMNOSYLTRANSFERASE WBBL"/>
    <property type="match status" value="1"/>
</dbReference>
<comment type="caution">
    <text evidence="6">The sequence shown here is derived from an EMBL/GenBank/DDBJ whole genome shotgun (WGS) entry which is preliminary data.</text>
</comment>
<accession>A0A1F4U3L5</accession>
<dbReference type="PANTHER" id="PTHR43179:SF12">
    <property type="entry name" value="GALACTOFURANOSYLTRANSFERASE GLFT2"/>
    <property type="match status" value="1"/>
</dbReference>
<dbReference type="Proteomes" id="UP000179242">
    <property type="component" value="Unassembled WGS sequence"/>
</dbReference>
<comment type="pathway">
    <text evidence="1">Cell wall biogenesis; cell wall polysaccharide biosynthesis.</text>
</comment>
<reference evidence="6 7" key="1">
    <citation type="journal article" date="2016" name="Nat. Commun.">
        <title>Thousands of microbial genomes shed light on interconnected biogeochemical processes in an aquifer system.</title>
        <authorList>
            <person name="Anantharaman K."/>
            <person name="Brown C.T."/>
            <person name="Hug L.A."/>
            <person name="Sharon I."/>
            <person name="Castelle C.J."/>
            <person name="Probst A.J."/>
            <person name="Thomas B.C."/>
            <person name="Singh A."/>
            <person name="Wilkins M.J."/>
            <person name="Karaoz U."/>
            <person name="Brodie E.L."/>
            <person name="Williams K.H."/>
            <person name="Hubbard S.S."/>
            <person name="Banfield J.F."/>
        </authorList>
    </citation>
    <scope>NUCLEOTIDE SEQUENCE [LARGE SCALE GENOMIC DNA]</scope>
</reference>
<evidence type="ECO:0000313" key="6">
    <source>
        <dbReference type="EMBL" id="OGC39469.1"/>
    </source>
</evidence>
<dbReference type="AlphaFoldDB" id="A0A1F4U3L5"/>